<evidence type="ECO:0000313" key="1">
    <source>
        <dbReference type="EMBL" id="RHB38663.1"/>
    </source>
</evidence>
<name>A0A413VYK5_9BACE</name>
<accession>A0A413VYK5</accession>
<gene>
    <name evidence="1" type="ORF">DW888_02350</name>
</gene>
<comment type="caution">
    <text evidence="1">The sequence shown here is derived from an EMBL/GenBank/DDBJ whole genome shotgun (WGS) entry which is preliminary data.</text>
</comment>
<dbReference type="EMBL" id="QSGO01000001">
    <property type="protein sequence ID" value="RHB38663.1"/>
    <property type="molecule type" value="Genomic_DNA"/>
</dbReference>
<dbReference type="Proteomes" id="UP000284379">
    <property type="component" value="Unassembled WGS sequence"/>
</dbReference>
<evidence type="ECO:0000313" key="2">
    <source>
        <dbReference type="Proteomes" id="UP000284379"/>
    </source>
</evidence>
<reference evidence="1 2" key="1">
    <citation type="submission" date="2018-08" db="EMBL/GenBank/DDBJ databases">
        <title>A genome reference for cultivated species of the human gut microbiota.</title>
        <authorList>
            <person name="Zou Y."/>
            <person name="Xue W."/>
            <person name="Luo G."/>
        </authorList>
    </citation>
    <scope>NUCLEOTIDE SEQUENCE [LARGE SCALE GENOMIC DNA]</scope>
    <source>
        <strain evidence="1 2">AM40-30BH</strain>
    </source>
</reference>
<sequence>MYFYLSKFVLHLQGGALPMRGEVHQVMVIGTGFCRFVKVIFLLLREGLLVITGTIETKKLSYFN</sequence>
<protein>
    <submittedName>
        <fullName evidence="1">Uncharacterized protein</fullName>
    </submittedName>
</protein>
<dbReference type="AlphaFoldDB" id="A0A413VYK5"/>
<proteinExistence type="predicted"/>
<organism evidence="1 2">
    <name type="scientific">Bacteroides nordii</name>
    <dbReference type="NCBI Taxonomy" id="291645"/>
    <lineage>
        <taxon>Bacteria</taxon>
        <taxon>Pseudomonadati</taxon>
        <taxon>Bacteroidota</taxon>
        <taxon>Bacteroidia</taxon>
        <taxon>Bacteroidales</taxon>
        <taxon>Bacteroidaceae</taxon>
        <taxon>Bacteroides</taxon>
    </lineage>
</organism>